<dbReference type="EMBL" id="BRLJ01000001">
    <property type="protein sequence ID" value="GKX61793.1"/>
    <property type="molecule type" value="Genomic_DNA"/>
</dbReference>
<protein>
    <submittedName>
        <fullName evidence="1">Uncharacterized protein</fullName>
    </submittedName>
</protein>
<proteinExistence type="predicted"/>
<accession>A0ABQ5LGD4</accession>
<reference evidence="1" key="1">
    <citation type="submission" date="2022-06" db="EMBL/GenBank/DDBJ databases">
        <title>Draft genome sequences of Pragia fontium str. JCM24417.</title>
        <authorList>
            <person name="Wakabayashi Y."/>
            <person name="Kojima K."/>
        </authorList>
    </citation>
    <scope>NUCLEOTIDE SEQUENCE</scope>
    <source>
        <strain evidence="1">JCM 24417</strain>
    </source>
</reference>
<name>A0ABQ5LGD4_9GAMM</name>
<gene>
    <name evidence="1" type="ORF">SOASR032_03620</name>
</gene>
<keyword evidence="2" id="KW-1185">Reference proteome</keyword>
<evidence type="ECO:0000313" key="1">
    <source>
        <dbReference type="EMBL" id="GKX61793.1"/>
    </source>
</evidence>
<comment type="caution">
    <text evidence="1">The sequence shown here is derived from an EMBL/GenBank/DDBJ whole genome shotgun (WGS) entry which is preliminary data.</text>
</comment>
<sequence>MELEANDIDFNGIKYISLNINMNDDRAMAAKQSVLTKAPQAGFWKSDTFDFVVRESTLIITESIVFTVV</sequence>
<evidence type="ECO:0000313" key="2">
    <source>
        <dbReference type="Proteomes" id="UP001059610"/>
    </source>
</evidence>
<dbReference type="Proteomes" id="UP001059610">
    <property type="component" value="Unassembled WGS sequence"/>
</dbReference>
<organism evidence="1 2">
    <name type="scientific">Pragia fontium</name>
    <dbReference type="NCBI Taxonomy" id="82985"/>
    <lineage>
        <taxon>Bacteria</taxon>
        <taxon>Pseudomonadati</taxon>
        <taxon>Pseudomonadota</taxon>
        <taxon>Gammaproteobacteria</taxon>
        <taxon>Enterobacterales</taxon>
        <taxon>Budviciaceae</taxon>
        <taxon>Pragia</taxon>
    </lineage>
</organism>